<reference evidence="2" key="1">
    <citation type="journal article" date="2017" name="Sci. Rep.">
        <title>Determination of the Genome and Primary Transcriptome of Syngas Fermenting Eubacterium limosum ATCC 8486.</title>
        <authorList>
            <person name="Song Y."/>
            <person name="Shin J."/>
            <person name="Jeong Y."/>
            <person name="Jin S."/>
            <person name="Lee J.K."/>
            <person name="Kim D.R."/>
            <person name="Kim S.C."/>
            <person name="Cho S."/>
            <person name="Cho B.K."/>
        </authorList>
    </citation>
    <scope>NUCLEOTIDE SEQUENCE [LARGE SCALE GENOMIC DNA]</scope>
    <source>
        <strain evidence="2">ATCC 8486</strain>
    </source>
</reference>
<sequence>MIVCFLVFFFMDKRTSNKKNLRRKVDRRKSFRYHKHLQAQIKINVRKLKWRCGKIFSLICENNIIKIWRKGIVFYRFHLYNVNNNIESRCLK</sequence>
<dbReference type="EMBL" id="CP019962">
    <property type="protein sequence ID" value="ARD65471.1"/>
    <property type="molecule type" value="Genomic_DNA"/>
</dbReference>
<evidence type="ECO:0000313" key="1">
    <source>
        <dbReference type="EMBL" id="ARD65471.1"/>
    </source>
</evidence>
<gene>
    <name evidence="1" type="ORF">B2M23_07920</name>
</gene>
<name>A0AAC9W2T2_EUBLI</name>
<dbReference type="KEGG" id="elim:B2M23_07920"/>
<organism evidence="1 2">
    <name type="scientific">Eubacterium limosum</name>
    <dbReference type="NCBI Taxonomy" id="1736"/>
    <lineage>
        <taxon>Bacteria</taxon>
        <taxon>Bacillati</taxon>
        <taxon>Bacillota</taxon>
        <taxon>Clostridia</taxon>
        <taxon>Eubacteriales</taxon>
        <taxon>Eubacteriaceae</taxon>
        <taxon>Eubacterium</taxon>
    </lineage>
</organism>
<evidence type="ECO:0000313" key="2">
    <source>
        <dbReference type="Proteomes" id="UP000192391"/>
    </source>
</evidence>
<accession>A0AAC9W2T2</accession>
<protein>
    <submittedName>
        <fullName evidence="1">Uncharacterized protein</fullName>
    </submittedName>
</protein>
<dbReference type="AlphaFoldDB" id="A0AAC9W2T2"/>
<proteinExistence type="predicted"/>
<dbReference type="Proteomes" id="UP000192391">
    <property type="component" value="Chromosome"/>
</dbReference>